<evidence type="ECO:0000256" key="1">
    <source>
        <dbReference type="SAM" id="SignalP"/>
    </source>
</evidence>
<reference evidence="2 3" key="1">
    <citation type="journal article" date="2012" name="Science">
        <title>The Paleozoic origin of enzymatic lignin decomposition reconstructed from 31 fungal genomes.</title>
        <authorList>
            <person name="Floudas D."/>
            <person name="Binder M."/>
            <person name="Riley R."/>
            <person name="Barry K."/>
            <person name="Blanchette R.A."/>
            <person name="Henrissat B."/>
            <person name="Martinez A.T."/>
            <person name="Otillar R."/>
            <person name="Spatafora J.W."/>
            <person name="Yadav J.S."/>
            <person name="Aerts A."/>
            <person name="Benoit I."/>
            <person name="Boyd A."/>
            <person name="Carlson A."/>
            <person name="Copeland A."/>
            <person name="Coutinho P.M."/>
            <person name="de Vries R.P."/>
            <person name="Ferreira P."/>
            <person name="Findley K."/>
            <person name="Foster B."/>
            <person name="Gaskell J."/>
            <person name="Glotzer D."/>
            <person name="Gorecki P."/>
            <person name="Heitman J."/>
            <person name="Hesse C."/>
            <person name="Hori C."/>
            <person name="Igarashi K."/>
            <person name="Jurgens J.A."/>
            <person name="Kallen N."/>
            <person name="Kersten P."/>
            <person name="Kohler A."/>
            <person name="Kuees U."/>
            <person name="Kumar T.K.A."/>
            <person name="Kuo A."/>
            <person name="LaButti K."/>
            <person name="Larrondo L.F."/>
            <person name="Lindquist E."/>
            <person name="Ling A."/>
            <person name="Lombard V."/>
            <person name="Lucas S."/>
            <person name="Lundell T."/>
            <person name="Martin R."/>
            <person name="McLaughlin D.J."/>
            <person name="Morgenstern I."/>
            <person name="Morin E."/>
            <person name="Murat C."/>
            <person name="Nagy L.G."/>
            <person name="Nolan M."/>
            <person name="Ohm R.A."/>
            <person name="Patyshakuliyeva A."/>
            <person name="Rokas A."/>
            <person name="Ruiz-Duenas F.J."/>
            <person name="Sabat G."/>
            <person name="Salamov A."/>
            <person name="Samejima M."/>
            <person name="Schmutz J."/>
            <person name="Slot J.C."/>
            <person name="St John F."/>
            <person name="Stenlid J."/>
            <person name="Sun H."/>
            <person name="Sun S."/>
            <person name="Syed K."/>
            <person name="Tsang A."/>
            <person name="Wiebenga A."/>
            <person name="Young D."/>
            <person name="Pisabarro A."/>
            <person name="Eastwood D.C."/>
            <person name="Martin F."/>
            <person name="Cullen D."/>
            <person name="Grigoriev I.V."/>
            <person name="Hibbett D.S."/>
        </authorList>
    </citation>
    <scope>NUCLEOTIDE SEQUENCE [LARGE SCALE GENOMIC DNA]</scope>
    <source>
        <strain evidence="2 3">ATCC 11539</strain>
    </source>
</reference>
<dbReference type="GeneID" id="19304399"/>
<proteinExistence type="predicted"/>
<feature type="chain" id="PRO_5004543887" evidence="1">
    <location>
        <begin position="22"/>
        <end position="84"/>
    </location>
</feature>
<evidence type="ECO:0000313" key="2">
    <source>
        <dbReference type="EMBL" id="EPQ53012.1"/>
    </source>
</evidence>
<dbReference type="AlphaFoldDB" id="S7Q0M1"/>
<dbReference type="HOGENOM" id="CLU_2527680_0_0_1"/>
<organism evidence="2 3">
    <name type="scientific">Gloeophyllum trabeum (strain ATCC 11539 / FP-39264 / Madison 617)</name>
    <name type="common">Brown rot fungus</name>
    <dbReference type="NCBI Taxonomy" id="670483"/>
    <lineage>
        <taxon>Eukaryota</taxon>
        <taxon>Fungi</taxon>
        <taxon>Dikarya</taxon>
        <taxon>Basidiomycota</taxon>
        <taxon>Agaricomycotina</taxon>
        <taxon>Agaricomycetes</taxon>
        <taxon>Gloeophyllales</taxon>
        <taxon>Gloeophyllaceae</taxon>
        <taxon>Gloeophyllum</taxon>
    </lineage>
</organism>
<gene>
    <name evidence="2" type="ORF">GLOTRDRAFT_139969</name>
</gene>
<keyword evidence="3" id="KW-1185">Reference proteome</keyword>
<dbReference type="EMBL" id="KB469306">
    <property type="protein sequence ID" value="EPQ53012.1"/>
    <property type="molecule type" value="Genomic_DNA"/>
</dbReference>
<keyword evidence="1" id="KW-0732">Signal</keyword>
<name>S7Q0M1_GLOTA</name>
<dbReference type="KEGG" id="gtr:GLOTRDRAFT_139969"/>
<accession>S7Q0M1</accession>
<dbReference type="Proteomes" id="UP000030669">
    <property type="component" value="Unassembled WGS sequence"/>
</dbReference>
<sequence length="84" mass="9150">MLFKSYIAATLFATMFAFSSAAPIENPSSGVSIEARPSSPLPLLSGRWVPFPPHLRERTPARRGRASGSVPLRIRREAALDALE</sequence>
<protein>
    <submittedName>
        <fullName evidence="2">Uncharacterized protein</fullName>
    </submittedName>
</protein>
<feature type="signal peptide" evidence="1">
    <location>
        <begin position="1"/>
        <end position="21"/>
    </location>
</feature>
<dbReference type="RefSeq" id="XP_007868326.1">
    <property type="nucleotide sequence ID" value="XM_007870135.1"/>
</dbReference>
<evidence type="ECO:0000313" key="3">
    <source>
        <dbReference type="Proteomes" id="UP000030669"/>
    </source>
</evidence>